<evidence type="ECO:0000313" key="1">
    <source>
        <dbReference type="EMBL" id="VDN42539.1"/>
    </source>
</evidence>
<dbReference type="AlphaFoldDB" id="A0A3P7RP52"/>
<name>A0A3P7RP52_DIBLA</name>
<accession>A0A3P7RP52</accession>
<gene>
    <name evidence="1" type="ORF">DILT_LOCUS18852</name>
</gene>
<sequence>MAILIAKRDVRQLDSSTAPISMPPARTECSVASPMTSMEDFDVFEEHLLDANYWQQAPPADTIQSKRCLQSAKSSAHKSIRSAGRCFFGTWAETHPTRPTDFEEAVRSLLKSAVAKHHRLQKLEDRIAELRSATE</sequence>
<protein>
    <submittedName>
        <fullName evidence="1">Uncharacterized protein</fullName>
    </submittedName>
</protein>
<dbReference type="Proteomes" id="UP000281553">
    <property type="component" value="Unassembled WGS sequence"/>
</dbReference>
<reference evidence="1 2" key="1">
    <citation type="submission" date="2018-11" db="EMBL/GenBank/DDBJ databases">
        <authorList>
            <consortium name="Pathogen Informatics"/>
        </authorList>
    </citation>
    <scope>NUCLEOTIDE SEQUENCE [LARGE SCALE GENOMIC DNA]</scope>
</reference>
<dbReference type="EMBL" id="UYRU01104950">
    <property type="protein sequence ID" value="VDN42539.1"/>
    <property type="molecule type" value="Genomic_DNA"/>
</dbReference>
<evidence type="ECO:0000313" key="2">
    <source>
        <dbReference type="Proteomes" id="UP000281553"/>
    </source>
</evidence>
<proteinExistence type="predicted"/>
<keyword evidence="2" id="KW-1185">Reference proteome</keyword>
<organism evidence="1 2">
    <name type="scientific">Dibothriocephalus latus</name>
    <name type="common">Fish tapeworm</name>
    <name type="synonym">Diphyllobothrium latum</name>
    <dbReference type="NCBI Taxonomy" id="60516"/>
    <lineage>
        <taxon>Eukaryota</taxon>
        <taxon>Metazoa</taxon>
        <taxon>Spiralia</taxon>
        <taxon>Lophotrochozoa</taxon>
        <taxon>Platyhelminthes</taxon>
        <taxon>Cestoda</taxon>
        <taxon>Eucestoda</taxon>
        <taxon>Diphyllobothriidea</taxon>
        <taxon>Diphyllobothriidae</taxon>
        <taxon>Dibothriocephalus</taxon>
    </lineage>
</organism>